<keyword evidence="1" id="KW-0175">Coiled coil</keyword>
<evidence type="ECO:0000313" key="4">
    <source>
        <dbReference type="Proteomes" id="UP001610563"/>
    </source>
</evidence>
<reference evidence="3 4" key="1">
    <citation type="submission" date="2024-07" db="EMBL/GenBank/DDBJ databases">
        <title>Section-level genome sequencing and comparative genomics of Aspergillus sections Usti and Cavernicolus.</title>
        <authorList>
            <consortium name="Lawrence Berkeley National Laboratory"/>
            <person name="Nybo J.L."/>
            <person name="Vesth T.C."/>
            <person name="Theobald S."/>
            <person name="Frisvad J.C."/>
            <person name="Larsen T.O."/>
            <person name="Kjaerboelling I."/>
            <person name="Rothschild-Mancinelli K."/>
            <person name="Lyhne E.K."/>
            <person name="Kogle M.E."/>
            <person name="Barry K."/>
            <person name="Clum A."/>
            <person name="Na H."/>
            <person name="Ledsgaard L."/>
            <person name="Lin J."/>
            <person name="Lipzen A."/>
            <person name="Kuo A."/>
            <person name="Riley R."/>
            <person name="Mondo S."/>
            <person name="Labutti K."/>
            <person name="Haridas S."/>
            <person name="Pangalinan J."/>
            <person name="Salamov A.A."/>
            <person name="Simmons B.A."/>
            <person name="Magnuson J.K."/>
            <person name="Chen J."/>
            <person name="Drula E."/>
            <person name="Henrissat B."/>
            <person name="Wiebenga A."/>
            <person name="Lubbers R.J."/>
            <person name="Gomes A.C."/>
            <person name="Makela M.R."/>
            <person name="Stajich J."/>
            <person name="Grigoriev I.V."/>
            <person name="Mortensen U.H."/>
            <person name="De Vries R.P."/>
            <person name="Baker S.E."/>
            <person name="Andersen M.R."/>
        </authorList>
    </citation>
    <scope>NUCLEOTIDE SEQUENCE [LARGE SCALE GENOMIC DNA]</scope>
    <source>
        <strain evidence="3 4">CBS 209.92</strain>
    </source>
</reference>
<comment type="caution">
    <text evidence="3">The sequence shown here is derived from an EMBL/GenBank/DDBJ whole genome shotgun (WGS) entry which is preliminary data.</text>
</comment>
<gene>
    <name evidence="3" type="ORF">BJX66DRAFT_332170</name>
</gene>
<feature type="coiled-coil region" evidence="1">
    <location>
        <begin position="204"/>
        <end position="259"/>
    </location>
</feature>
<evidence type="ECO:0000256" key="2">
    <source>
        <dbReference type="SAM" id="MobiDB-lite"/>
    </source>
</evidence>
<protein>
    <submittedName>
        <fullName evidence="3">Uncharacterized protein</fullName>
    </submittedName>
</protein>
<evidence type="ECO:0000256" key="1">
    <source>
        <dbReference type="SAM" id="Coils"/>
    </source>
</evidence>
<dbReference type="EMBL" id="JBFTWV010000003">
    <property type="protein sequence ID" value="KAL2800608.1"/>
    <property type="molecule type" value="Genomic_DNA"/>
</dbReference>
<sequence>MVESEALKAGSGSNFPASTSDTPQAKPTTALPNVSLNARCTAQIESSATKPETFSTSQPMLASNKSRTAKIFARHADKSPTITQTSSALSTSLISLTGDLSQNRAHASPSIVSKSPRNADEYTEGLRSETTESKEPVHGPSFSSLAGKATASPAVPKSAIPYQSDNAAGEPTFAQPESDIAQVSREELYEKATKYTPLYADAVKKEYMVENAQLTHERKALEDTIGALRASLHEHTTELDELKTELALLTQEKNTMLELLDEIREGYKWLASDRWQTW</sequence>
<organism evidence="3 4">
    <name type="scientific">Aspergillus keveii</name>
    <dbReference type="NCBI Taxonomy" id="714993"/>
    <lineage>
        <taxon>Eukaryota</taxon>
        <taxon>Fungi</taxon>
        <taxon>Dikarya</taxon>
        <taxon>Ascomycota</taxon>
        <taxon>Pezizomycotina</taxon>
        <taxon>Eurotiomycetes</taxon>
        <taxon>Eurotiomycetidae</taxon>
        <taxon>Eurotiales</taxon>
        <taxon>Aspergillaceae</taxon>
        <taxon>Aspergillus</taxon>
        <taxon>Aspergillus subgen. Nidulantes</taxon>
    </lineage>
</organism>
<feature type="compositionally biased region" description="Polar residues" evidence="2">
    <location>
        <begin position="103"/>
        <end position="116"/>
    </location>
</feature>
<feature type="region of interest" description="Disordered" evidence="2">
    <location>
        <begin position="1"/>
        <end position="34"/>
    </location>
</feature>
<feature type="compositionally biased region" description="Polar residues" evidence="2">
    <location>
        <begin position="11"/>
        <end position="34"/>
    </location>
</feature>
<dbReference type="Proteomes" id="UP001610563">
    <property type="component" value="Unassembled WGS sequence"/>
</dbReference>
<evidence type="ECO:0000313" key="3">
    <source>
        <dbReference type="EMBL" id="KAL2800608.1"/>
    </source>
</evidence>
<name>A0ABR4GNF8_9EURO</name>
<feature type="compositionally biased region" description="Basic and acidic residues" evidence="2">
    <location>
        <begin position="117"/>
        <end position="137"/>
    </location>
</feature>
<feature type="region of interest" description="Disordered" evidence="2">
    <location>
        <begin position="103"/>
        <end position="178"/>
    </location>
</feature>
<accession>A0ABR4GNF8</accession>
<keyword evidence="4" id="KW-1185">Reference proteome</keyword>
<proteinExistence type="predicted"/>